<comment type="caution">
    <text evidence="1">The sequence shown here is derived from an EMBL/GenBank/DDBJ whole genome shotgun (WGS) entry which is preliminary data.</text>
</comment>
<dbReference type="Proteomes" id="UP000009320">
    <property type="component" value="Unassembled WGS sequence"/>
</dbReference>
<dbReference type="Gene3D" id="3.90.190.10">
    <property type="entry name" value="Protein tyrosine phosphatase superfamily"/>
    <property type="match status" value="1"/>
</dbReference>
<accession>I7KHE4</accession>
<proteinExistence type="predicted"/>
<evidence type="ECO:0000313" key="2">
    <source>
        <dbReference type="Proteomes" id="UP000009320"/>
    </source>
</evidence>
<name>I7KHE4_9LACO</name>
<dbReference type="Pfam" id="PF13350">
    <property type="entry name" value="Y_phosphatase3"/>
    <property type="match status" value="1"/>
</dbReference>
<dbReference type="SUPFAM" id="SSF52799">
    <property type="entry name" value="(Phosphotyrosine protein) phosphatases II"/>
    <property type="match status" value="1"/>
</dbReference>
<dbReference type="RefSeq" id="WP_008471031.1">
    <property type="nucleotide sequence ID" value="NZ_AYZP01000015.1"/>
</dbReference>
<dbReference type="GO" id="GO:0004721">
    <property type="term" value="F:phosphoprotein phosphatase activity"/>
    <property type="evidence" value="ECO:0007669"/>
    <property type="project" value="InterPro"/>
</dbReference>
<dbReference type="GeneID" id="82847283"/>
<evidence type="ECO:0008006" key="3">
    <source>
        <dbReference type="Google" id="ProtNLM"/>
    </source>
</evidence>
<dbReference type="eggNOG" id="COG2365">
    <property type="taxonomic scope" value="Bacteria"/>
</dbReference>
<dbReference type="STRING" id="1423758.FC41_GL000684"/>
<dbReference type="InterPro" id="IPR026893">
    <property type="entry name" value="Tyr/Ser_Pase_IphP-type"/>
</dbReference>
<sequence length="258" mass="29209">MTHQRLIALDGTVNFRDIGGYENNHGQKVKWNKIYRSDSLSSLTPEDQEKLEQMKVTVDCDLRSTNEQDMAPDRLWKNVDFEDCHVYSEGHGGNFVDEKRPLYKFFHHIPEMNSYLGQIYQDVILSPSSQKAFAKVFGKLLSLADSEALVYHCSAGKDRTGMMSALILTGLGVDDQTIAKDYLLTNELYGFGLKKQMPSDTEMIQLVNQMNVTQGEGTAIKGVTATINDGFGSFENYFTKILGFSRQDLVDFRKLYLV</sequence>
<keyword evidence="2" id="KW-1185">Reference proteome</keyword>
<dbReference type="PATRIC" id="fig|1423758.3.peg.690"/>
<gene>
    <name evidence="1" type="ORF">BN55_01790</name>
</gene>
<evidence type="ECO:0000313" key="1">
    <source>
        <dbReference type="EMBL" id="CCI82060.1"/>
    </source>
</evidence>
<dbReference type="InterPro" id="IPR029021">
    <property type="entry name" value="Prot-tyrosine_phosphatase-like"/>
</dbReference>
<reference evidence="1 2" key="1">
    <citation type="submission" date="2012-06" db="EMBL/GenBank/DDBJ databases">
        <title>Draft Genome Sequence of Lactobacillus hominis Strain CRBIP 24.179T, isolated from human intestine.</title>
        <authorList>
            <person name="Cousin S."/>
            <person name="Ma L."/>
            <person name="Bizet C."/>
            <person name="Loux V."/>
            <person name="Bouchier C."/>
            <person name="Clermont D."/>
            <person name="Creno S."/>
        </authorList>
    </citation>
    <scope>NUCLEOTIDE SEQUENCE [LARGE SCALE GENOMIC DNA]</scope>
    <source>
        <strain evidence="2">CRBIP 24.179T</strain>
    </source>
</reference>
<dbReference type="EMBL" id="CAKE01000013">
    <property type="protein sequence ID" value="CCI82060.1"/>
    <property type="molecule type" value="Genomic_DNA"/>
</dbReference>
<dbReference type="AlphaFoldDB" id="I7KHE4"/>
<protein>
    <recommendedName>
        <fullName evidence="3">Protein-tyrosine-phosphatase</fullName>
    </recommendedName>
</protein>
<organism evidence="1 2">
    <name type="scientific">Lactobacillus hominis DSM 23910 = CRBIP 24.179</name>
    <dbReference type="NCBI Taxonomy" id="1423758"/>
    <lineage>
        <taxon>Bacteria</taxon>
        <taxon>Bacillati</taxon>
        <taxon>Bacillota</taxon>
        <taxon>Bacilli</taxon>
        <taxon>Lactobacillales</taxon>
        <taxon>Lactobacillaceae</taxon>
        <taxon>Lactobacillus</taxon>
    </lineage>
</organism>
<dbReference type="OrthoDB" id="1188001at2"/>